<feature type="region of interest" description="Disordered" evidence="1">
    <location>
        <begin position="29"/>
        <end position="102"/>
    </location>
</feature>
<feature type="compositionally biased region" description="Basic and acidic residues" evidence="1">
    <location>
        <begin position="59"/>
        <end position="83"/>
    </location>
</feature>
<dbReference type="AlphaFoldDB" id="A0A7N0V240"/>
<dbReference type="OMA" id="ISCHGDI"/>
<evidence type="ECO:0000256" key="1">
    <source>
        <dbReference type="SAM" id="MobiDB-lite"/>
    </source>
</evidence>
<evidence type="ECO:0000313" key="3">
    <source>
        <dbReference type="Proteomes" id="UP000594263"/>
    </source>
</evidence>
<protein>
    <submittedName>
        <fullName evidence="2">Uncharacterized protein</fullName>
    </submittedName>
</protein>
<organism evidence="2 3">
    <name type="scientific">Kalanchoe fedtschenkoi</name>
    <name type="common">Lavender scallops</name>
    <name type="synonym">South American air plant</name>
    <dbReference type="NCBI Taxonomy" id="63787"/>
    <lineage>
        <taxon>Eukaryota</taxon>
        <taxon>Viridiplantae</taxon>
        <taxon>Streptophyta</taxon>
        <taxon>Embryophyta</taxon>
        <taxon>Tracheophyta</taxon>
        <taxon>Spermatophyta</taxon>
        <taxon>Magnoliopsida</taxon>
        <taxon>eudicotyledons</taxon>
        <taxon>Gunneridae</taxon>
        <taxon>Pentapetalae</taxon>
        <taxon>Saxifragales</taxon>
        <taxon>Crassulaceae</taxon>
        <taxon>Kalanchoe</taxon>
    </lineage>
</organism>
<proteinExistence type="predicted"/>
<dbReference type="EnsemblPlants" id="Kaladp0095s0671.1.v1.1">
    <property type="protein sequence ID" value="Kaladp0095s0671.1.v1.1"/>
    <property type="gene ID" value="Kaladp0095s0671.v1.1"/>
</dbReference>
<dbReference type="Proteomes" id="UP000594263">
    <property type="component" value="Unplaced"/>
</dbReference>
<sequence length="137" mass="15421">MSRCLPFPPPGYEKNGLSGAALIEHIELERIKHEEKTRKRKEKRDRKHKKSGKSGVPLRSKEERREDGAGHSDGSDVTAEHEQAVVSGNFCSDETYGPSMKRGREISCHGDIGNRGKIIRIKLPVQRHNERDVATLV</sequence>
<dbReference type="Gramene" id="Kaladp0095s0671.1.v1.1">
    <property type="protein sequence ID" value="Kaladp0095s0671.1.v1.1"/>
    <property type="gene ID" value="Kaladp0095s0671.v1.1"/>
</dbReference>
<reference evidence="2" key="1">
    <citation type="submission" date="2021-01" db="UniProtKB">
        <authorList>
            <consortium name="EnsemblPlants"/>
        </authorList>
    </citation>
    <scope>IDENTIFICATION</scope>
</reference>
<accession>A0A7N0V240</accession>
<evidence type="ECO:0000313" key="2">
    <source>
        <dbReference type="EnsemblPlants" id="Kaladp0095s0671.1.v1.1"/>
    </source>
</evidence>
<keyword evidence="3" id="KW-1185">Reference proteome</keyword>
<name>A0A7N0V240_KALFE</name>
<feature type="compositionally biased region" description="Basic residues" evidence="1">
    <location>
        <begin position="38"/>
        <end position="52"/>
    </location>
</feature>